<evidence type="ECO:0000259" key="1">
    <source>
        <dbReference type="Pfam" id="PF00934"/>
    </source>
</evidence>
<evidence type="ECO:0000313" key="2">
    <source>
        <dbReference type="EMBL" id="AAK47820.1"/>
    </source>
</evidence>
<evidence type="ECO:0000313" key="3">
    <source>
        <dbReference type="Proteomes" id="UP000001020"/>
    </source>
</evidence>
<dbReference type="KEGG" id="mtc:MT3483"/>
<gene>
    <name evidence="2" type="ordered locus">MT3483</name>
</gene>
<dbReference type="AlphaFoldDB" id="Q8VJ18"/>
<dbReference type="HOGENOM" id="CLU_3063724_0_0_11"/>
<accession>Q8VJ18</accession>
<sequence length="53" mass="5618">MRRGAAAGDTLRPSTRRTAMWFALVNPEMLAAAATDLGGIRSGISAAYARPLR</sequence>
<reference evidence="2 3" key="1">
    <citation type="journal article" date="2002" name="J. Bacteriol.">
        <title>Whole-genome comparison of Mycobacterium tuberculosis clinical and laboratory strains.</title>
        <authorList>
            <person name="Fleischmann R.D."/>
            <person name="Alland D."/>
            <person name="Eisen J.A."/>
            <person name="Carpenter L."/>
            <person name="White O."/>
            <person name="Peterson J."/>
            <person name="DeBoy R."/>
            <person name="Dodson R."/>
            <person name="Gwinn M."/>
            <person name="Haft D."/>
            <person name="Hickey E."/>
            <person name="Kolonay J.F."/>
            <person name="Nelson W.C."/>
            <person name="Umayam L.A."/>
            <person name="Ermolaeva M."/>
            <person name="Salzberg S.L."/>
            <person name="Delcher A."/>
            <person name="Utterback T."/>
            <person name="Weidman J."/>
            <person name="Khouri H."/>
            <person name="Gill J."/>
            <person name="Mikula A."/>
            <person name="Bishai W."/>
            <person name="Jacobs Jr W.R.Jr."/>
            <person name="Venter J.C."/>
            <person name="Fraser C.M."/>
        </authorList>
    </citation>
    <scope>NUCLEOTIDE SEQUENCE [LARGE SCALE GENOMIC DNA]</scope>
    <source>
        <strain evidence="3">CDC 1551 / Oshkosh</strain>
    </source>
</reference>
<dbReference type="EMBL" id="AE000516">
    <property type="protein sequence ID" value="AAK47820.1"/>
    <property type="molecule type" value="Genomic_DNA"/>
</dbReference>
<organism evidence="2 3">
    <name type="scientific">Mycobacterium tuberculosis (strain CDC 1551 / Oshkosh)</name>
    <dbReference type="NCBI Taxonomy" id="83331"/>
    <lineage>
        <taxon>Bacteria</taxon>
        <taxon>Bacillati</taxon>
        <taxon>Actinomycetota</taxon>
        <taxon>Actinomycetes</taxon>
        <taxon>Mycobacteriales</taxon>
        <taxon>Mycobacteriaceae</taxon>
        <taxon>Mycobacterium</taxon>
        <taxon>Mycobacterium tuberculosis complex</taxon>
    </lineage>
</organism>
<feature type="domain" description="PE" evidence="1">
    <location>
        <begin position="25"/>
        <end position="49"/>
    </location>
</feature>
<name>Q8VJ18_MYCTO</name>
<dbReference type="Gene3D" id="1.10.287.850">
    <property type="entry name" value="HP0062-like domain"/>
    <property type="match status" value="1"/>
</dbReference>
<dbReference type="InterPro" id="IPR000084">
    <property type="entry name" value="PE-PGRS_N"/>
</dbReference>
<keyword evidence="3" id="KW-1185">Reference proteome</keyword>
<dbReference type="Pfam" id="PF00934">
    <property type="entry name" value="PE"/>
    <property type="match status" value="1"/>
</dbReference>
<protein>
    <recommendedName>
        <fullName evidence="1">PE domain-containing protein</fullName>
    </recommendedName>
</protein>
<proteinExistence type="predicted"/>
<dbReference type="Proteomes" id="UP000001020">
    <property type="component" value="Chromosome"/>
</dbReference>